<evidence type="ECO:0000256" key="1">
    <source>
        <dbReference type="SAM" id="Coils"/>
    </source>
</evidence>
<evidence type="ECO:0000313" key="3">
    <source>
        <dbReference type="RefSeq" id="XP_030372740.1"/>
    </source>
</evidence>
<keyword evidence="2" id="KW-1185">Reference proteome</keyword>
<sequence length="140" mass="16357">MTTNLKNAYEMLTKVNSSLEKNRVQVEELRQQMQLLQAIDRKPLLENMNKIVLEQRRLVVVREIIRRQLNSIRNNHIDKLILSNKSNVNEDAHQTGNIENEKDAGKCLKELLEYAVLQQNYRATALLTKAQNAFRDENID</sequence>
<feature type="coiled-coil region" evidence="1">
    <location>
        <begin position="12"/>
        <end position="39"/>
    </location>
</feature>
<keyword evidence="1" id="KW-0175">Coiled coil</keyword>
<evidence type="ECO:0000313" key="2">
    <source>
        <dbReference type="Proteomes" id="UP000504634"/>
    </source>
</evidence>
<name>A0A6J2TBI4_DROLE</name>
<dbReference type="RefSeq" id="XP_030372740.1">
    <property type="nucleotide sequence ID" value="XM_030516880.1"/>
</dbReference>
<reference evidence="3" key="1">
    <citation type="submission" date="2025-08" db="UniProtKB">
        <authorList>
            <consortium name="RefSeq"/>
        </authorList>
    </citation>
    <scope>IDENTIFICATION</scope>
    <source>
        <strain evidence="3">11010-0011.00</strain>
        <tissue evidence="3">Whole body</tissue>
    </source>
</reference>
<proteinExistence type="predicted"/>
<dbReference type="GeneID" id="115622813"/>
<dbReference type="Proteomes" id="UP000504634">
    <property type="component" value="Unplaced"/>
</dbReference>
<accession>A0A6J2TBI4</accession>
<organism evidence="2 3">
    <name type="scientific">Drosophila lebanonensis</name>
    <name type="common">Fruit fly</name>
    <name type="synonym">Scaptodrosophila lebanonensis</name>
    <dbReference type="NCBI Taxonomy" id="7225"/>
    <lineage>
        <taxon>Eukaryota</taxon>
        <taxon>Metazoa</taxon>
        <taxon>Ecdysozoa</taxon>
        <taxon>Arthropoda</taxon>
        <taxon>Hexapoda</taxon>
        <taxon>Insecta</taxon>
        <taxon>Pterygota</taxon>
        <taxon>Neoptera</taxon>
        <taxon>Endopterygota</taxon>
        <taxon>Diptera</taxon>
        <taxon>Brachycera</taxon>
        <taxon>Muscomorpha</taxon>
        <taxon>Ephydroidea</taxon>
        <taxon>Drosophilidae</taxon>
        <taxon>Scaptodrosophila</taxon>
    </lineage>
</organism>
<protein>
    <submittedName>
        <fullName evidence="3">Uncharacterized protein LOC115622813</fullName>
    </submittedName>
</protein>
<dbReference type="AlphaFoldDB" id="A0A6J2TBI4"/>
<gene>
    <name evidence="3" type="primary">LOC115622813</name>
</gene>